<dbReference type="Gene3D" id="2.120.10.80">
    <property type="entry name" value="Kelch-type beta propeller"/>
    <property type="match status" value="1"/>
</dbReference>
<dbReference type="InterPro" id="IPR015915">
    <property type="entry name" value="Kelch-typ_b-propeller"/>
</dbReference>
<gene>
    <name evidence="1" type="ORF">AK812_SmicGene19496</name>
</gene>
<dbReference type="AlphaFoldDB" id="A0A1Q9DSF2"/>
<sequence>MAPIPRTPLREAAGQVAAAATAVLVVWLAFESSAHAENDHQELLPPLRVQLGLPGWANEASMRAHIDAHLAGTLEGDVPAGWMQVLTRALAVHHNSVETWLELLRVRLADMNIDVPVTDDRCIDVVVNGLWALAWHSSQQAVDATIVGVWSRQPAPLFDASPLQLQLSGAAEALGRTLDGASQIDGKAGGLPLDSIVHHAAAEALALAALAKDRGRQQPAAPLTALMLPGSQRRAEFLGRAAAFQRGSDPRIARNEGCTRTFPIEPLAAMRLAGETVELWSGQRLVMISRAKESRPLARFGATVATASDCSAVLVMGGIEGHIIGGVCLNDVWRFDVDTRTWECLPEPSWQPRRGSLPVVVSDAGTDRTGCVLLVGGTGINAKPLREVWKADAPRFRPVSWSQSTDEAAWLEAAHALWVPDCTGGGFLLVFDSTGSLWRSFDWGRSWCKVVERLPFGWPQEQVSIVRACNDALVAVTMSTRVWISKDGGLSWARADGDRDPHQLERCHPISARVSAGPPGLRCQIIDVFDADASDLLIVARNRETCQLTLWRLSTQVDAAQKLQSSWHCLVPEIHIYPGFSSVNQLVSAGRAAVSTRDGLEMRAVFVEFNPINEFTVWRASPVGVDRHRAMLDRLGSAQTKVDHCTWQKHIIGALLPSMGEDWVPRDLATPAASGGMPYQEDNEWTYWH</sequence>
<organism evidence="1 2">
    <name type="scientific">Symbiodinium microadriaticum</name>
    <name type="common">Dinoflagellate</name>
    <name type="synonym">Zooxanthella microadriatica</name>
    <dbReference type="NCBI Taxonomy" id="2951"/>
    <lineage>
        <taxon>Eukaryota</taxon>
        <taxon>Sar</taxon>
        <taxon>Alveolata</taxon>
        <taxon>Dinophyceae</taxon>
        <taxon>Suessiales</taxon>
        <taxon>Symbiodiniaceae</taxon>
        <taxon>Symbiodinium</taxon>
    </lineage>
</organism>
<dbReference type="Proteomes" id="UP000186817">
    <property type="component" value="Unassembled WGS sequence"/>
</dbReference>
<dbReference type="SUPFAM" id="SSF117281">
    <property type="entry name" value="Kelch motif"/>
    <property type="match status" value="1"/>
</dbReference>
<evidence type="ECO:0000313" key="1">
    <source>
        <dbReference type="EMBL" id="OLP98097.1"/>
    </source>
</evidence>
<dbReference type="Pfam" id="PF01344">
    <property type="entry name" value="Kelch_1"/>
    <property type="match status" value="1"/>
</dbReference>
<reference evidence="1 2" key="1">
    <citation type="submission" date="2016-02" db="EMBL/GenBank/DDBJ databases">
        <title>Genome analysis of coral dinoflagellate symbionts highlights evolutionary adaptations to a symbiotic lifestyle.</title>
        <authorList>
            <person name="Aranda M."/>
            <person name="Li Y."/>
            <person name="Liew Y.J."/>
            <person name="Baumgarten S."/>
            <person name="Simakov O."/>
            <person name="Wilson M."/>
            <person name="Piel J."/>
            <person name="Ashoor H."/>
            <person name="Bougouffa S."/>
            <person name="Bajic V.B."/>
            <person name="Ryu T."/>
            <person name="Ravasi T."/>
            <person name="Bayer T."/>
            <person name="Micklem G."/>
            <person name="Kim H."/>
            <person name="Bhak J."/>
            <person name="Lajeunesse T.C."/>
            <person name="Voolstra C.R."/>
        </authorList>
    </citation>
    <scope>NUCLEOTIDE SEQUENCE [LARGE SCALE GENOMIC DNA]</scope>
    <source>
        <strain evidence="1 2">CCMP2467</strain>
    </source>
</reference>
<accession>A0A1Q9DSF2</accession>
<dbReference type="OrthoDB" id="10250130at2759"/>
<protein>
    <submittedName>
        <fullName evidence="1">Uncharacterized protein</fullName>
    </submittedName>
</protein>
<comment type="caution">
    <text evidence="1">The sequence shown here is derived from an EMBL/GenBank/DDBJ whole genome shotgun (WGS) entry which is preliminary data.</text>
</comment>
<proteinExistence type="predicted"/>
<dbReference type="EMBL" id="LSRX01000408">
    <property type="protein sequence ID" value="OLP98097.1"/>
    <property type="molecule type" value="Genomic_DNA"/>
</dbReference>
<dbReference type="InterPro" id="IPR006652">
    <property type="entry name" value="Kelch_1"/>
</dbReference>
<dbReference type="InterPro" id="IPR036278">
    <property type="entry name" value="Sialidase_sf"/>
</dbReference>
<evidence type="ECO:0000313" key="2">
    <source>
        <dbReference type="Proteomes" id="UP000186817"/>
    </source>
</evidence>
<keyword evidence="2" id="KW-1185">Reference proteome</keyword>
<dbReference type="SUPFAM" id="SSF50939">
    <property type="entry name" value="Sialidases"/>
    <property type="match status" value="1"/>
</dbReference>
<name>A0A1Q9DSF2_SYMMI</name>